<feature type="domain" description="Cupin type-2" evidence="1">
    <location>
        <begin position="35"/>
        <end position="100"/>
    </location>
</feature>
<dbReference type="OrthoDB" id="9797664at2"/>
<dbReference type="InterPro" id="IPR052535">
    <property type="entry name" value="Bacilysin_H2HPP_isomerase"/>
</dbReference>
<dbReference type="Pfam" id="PF07883">
    <property type="entry name" value="Cupin_2"/>
    <property type="match status" value="1"/>
</dbReference>
<organism evidence="2 3">
    <name type="scientific">Neolewinella agarilytica</name>
    <dbReference type="NCBI Taxonomy" id="478744"/>
    <lineage>
        <taxon>Bacteria</taxon>
        <taxon>Pseudomonadati</taxon>
        <taxon>Bacteroidota</taxon>
        <taxon>Saprospiria</taxon>
        <taxon>Saprospirales</taxon>
        <taxon>Lewinellaceae</taxon>
        <taxon>Neolewinella</taxon>
    </lineage>
</organism>
<accession>A0A1H8ZW82</accession>
<dbReference type="STRING" id="478744.SAMN05444359_101468"/>
<dbReference type="AlphaFoldDB" id="A0A1H8ZW82"/>
<dbReference type="InterPro" id="IPR011051">
    <property type="entry name" value="RmlC_Cupin_sf"/>
</dbReference>
<dbReference type="InterPro" id="IPR025499">
    <property type="entry name" value="KdgF"/>
</dbReference>
<proteinExistence type="predicted"/>
<sequence length="110" mass="11970">MKYFINKEADLPLQEVYPGITGQLIHTEALTIADFQIAKGTVLPEHAHPHEQISTVLEGRFAFTVGGEERILVAGEVAVIPGNVAHSGTALTDCRIIDVFAPAREDYKLS</sequence>
<dbReference type="Gene3D" id="2.60.120.10">
    <property type="entry name" value="Jelly Rolls"/>
    <property type="match status" value="1"/>
</dbReference>
<dbReference type="PIRSF" id="PIRSF029883">
    <property type="entry name" value="KdgF"/>
    <property type="match status" value="1"/>
</dbReference>
<dbReference type="Proteomes" id="UP000199021">
    <property type="component" value="Unassembled WGS sequence"/>
</dbReference>
<dbReference type="PANTHER" id="PTHR40112">
    <property type="entry name" value="H2HPP ISOMERASE"/>
    <property type="match status" value="1"/>
</dbReference>
<gene>
    <name evidence="2" type="ORF">SAMN05444359_101468</name>
</gene>
<evidence type="ECO:0000313" key="2">
    <source>
        <dbReference type="EMBL" id="SEP68634.1"/>
    </source>
</evidence>
<protein>
    <submittedName>
        <fullName evidence="2">Cupin domain-containing protein</fullName>
    </submittedName>
</protein>
<dbReference type="PANTHER" id="PTHR40112:SF1">
    <property type="entry name" value="H2HPP ISOMERASE"/>
    <property type="match status" value="1"/>
</dbReference>
<name>A0A1H8ZW82_9BACT</name>
<dbReference type="InParanoid" id="A0A1H8ZW82"/>
<evidence type="ECO:0000259" key="1">
    <source>
        <dbReference type="Pfam" id="PF07883"/>
    </source>
</evidence>
<dbReference type="SUPFAM" id="SSF51182">
    <property type="entry name" value="RmlC-like cupins"/>
    <property type="match status" value="1"/>
</dbReference>
<dbReference type="CDD" id="cd02238">
    <property type="entry name" value="cupin_KdgF"/>
    <property type="match status" value="1"/>
</dbReference>
<dbReference type="EMBL" id="FOFB01000001">
    <property type="protein sequence ID" value="SEP68634.1"/>
    <property type="molecule type" value="Genomic_DNA"/>
</dbReference>
<dbReference type="InterPro" id="IPR014710">
    <property type="entry name" value="RmlC-like_jellyroll"/>
</dbReference>
<dbReference type="RefSeq" id="WP_090165168.1">
    <property type="nucleotide sequence ID" value="NZ_FOFB01000001.1"/>
</dbReference>
<keyword evidence="3" id="KW-1185">Reference proteome</keyword>
<dbReference type="InterPro" id="IPR013096">
    <property type="entry name" value="Cupin_2"/>
</dbReference>
<evidence type="ECO:0000313" key="3">
    <source>
        <dbReference type="Proteomes" id="UP000199021"/>
    </source>
</evidence>
<reference evidence="3" key="1">
    <citation type="submission" date="2016-10" db="EMBL/GenBank/DDBJ databases">
        <authorList>
            <person name="Varghese N."/>
            <person name="Submissions S."/>
        </authorList>
    </citation>
    <scope>NUCLEOTIDE SEQUENCE [LARGE SCALE GENOMIC DNA]</scope>
    <source>
        <strain evidence="3">DSM 24740</strain>
    </source>
</reference>